<comment type="caution">
    <text evidence="2">The sequence shown here is derived from an EMBL/GenBank/DDBJ whole genome shotgun (WGS) entry which is preliminary data.</text>
</comment>
<dbReference type="Gene3D" id="1.10.10.10">
    <property type="entry name" value="Winged helix-like DNA-binding domain superfamily/Winged helix DNA-binding domain"/>
    <property type="match status" value="1"/>
</dbReference>
<dbReference type="InterPro" id="IPR011991">
    <property type="entry name" value="ArsR-like_HTH"/>
</dbReference>
<dbReference type="InterPro" id="IPR036390">
    <property type="entry name" value="WH_DNA-bd_sf"/>
</dbReference>
<dbReference type="InterPro" id="IPR036388">
    <property type="entry name" value="WH-like_DNA-bd_sf"/>
</dbReference>
<dbReference type="RefSeq" id="WP_227230951.1">
    <property type="nucleotide sequence ID" value="NZ_JAJCVJ010000003.1"/>
</dbReference>
<dbReference type="Proteomes" id="UP001596201">
    <property type="component" value="Unassembled WGS sequence"/>
</dbReference>
<name>A0ABD5RFX2_9EURY</name>
<evidence type="ECO:0000313" key="2">
    <source>
        <dbReference type="EMBL" id="MFC5368893.1"/>
    </source>
</evidence>
<protein>
    <submittedName>
        <fullName evidence="2">ArsR/SmtB family transcription factor</fullName>
    </submittedName>
</protein>
<accession>A0ABD5RFX2</accession>
<sequence length="133" mass="14791">MADDEHRTRATDEADTGDSADDLGSVADLLANPCAREILARTAREPLSADDLVAACGASRTTVYRQLRRLADADLLSASTELDPDGHHFERYRARLDRLTVDLSADGFRVEIARRPPADDAVDRLERLFERLR</sequence>
<organism evidence="2 3">
    <name type="scientific">Salinirubrum litoreum</name>
    <dbReference type="NCBI Taxonomy" id="1126234"/>
    <lineage>
        <taxon>Archaea</taxon>
        <taxon>Methanobacteriati</taxon>
        <taxon>Methanobacteriota</taxon>
        <taxon>Stenosarchaea group</taxon>
        <taxon>Halobacteria</taxon>
        <taxon>Halobacteriales</taxon>
        <taxon>Haloferacaceae</taxon>
        <taxon>Salinirubrum</taxon>
    </lineage>
</organism>
<feature type="region of interest" description="Disordered" evidence="1">
    <location>
        <begin position="1"/>
        <end position="23"/>
    </location>
</feature>
<evidence type="ECO:0000313" key="3">
    <source>
        <dbReference type="Proteomes" id="UP001596201"/>
    </source>
</evidence>
<proteinExistence type="predicted"/>
<dbReference type="AlphaFoldDB" id="A0ABD5RFX2"/>
<feature type="compositionally biased region" description="Basic and acidic residues" evidence="1">
    <location>
        <begin position="1"/>
        <end position="12"/>
    </location>
</feature>
<evidence type="ECO:0000256" key="1">
    <source>
        <dbReference type="SAM" id="MobiDB-lite"/>
    </source>
</evidence>
<dbReference type="EMBL" id="JBHSKX010000004">
    <property type="protein sequence ID" value="MFC5368893.1"/>
    <property type="molecule type" value="Genomic_DNA"/>
</dbReference>
<dbReference type="CDD" id="cd00090">
    <property type="entry name" value="HTH_ARSR"/>
    <property type="match status" value="1"/>
</dbReference>
<gene>
    <name evidence="2" type="ORF">ACFPJ5_18360</name>
</gene>
<reference evidence="2 3" key="1">
    <citation type="journal article" date="2019" name="Int. J. Syst. Evol. Microbiol.">
        <title>The Global Catalogue of Microorganisms (GCM) 10K type strain sequencing project: providing services to taxonomists for standard genome sequencing and annotation.</title>
        <authorList>
            <consortium name="The Broad Institute Genomics Platform"/>
            <consortium name="The Broad Institute Genome Sequencing Center for Infectious Disease"/>
            <person name="Wu L."/>
            <person name="Ma J."/>
        </authorList>
    </citation>
    <scope>NUCLEOTIDE SEQUENCE [LARGE SCALE GENOMIC DNA]</scope>
    <source>
        <strain evidence="2 3">CGMCC 1.12237</strain>
    </source>
</reference>
<dbReference type="Pfam" id="PF12840">
    <property type="entry name" value="HTH_20"/>
    <property type="match status" value="1"/>
</dbReference>
<keyword evidence="3" id="KW-1185">Reference proteome</keyword>
<dbReference type="SUPFAM" id="SSF46785">
    <property type="entry name" value="Winged helix' DNA-binding domain"/>
    <property type="match status" value="1"/>
</dbReference>